<reference evidence="12 13" key="1">
    <citation type="submission" date="2017-08" db="EMBL/GenBank/DDBJ databases">
        <title>Lysobacter sylvestris genome.</title>
        <authorList>
            <person name="Zhang D.-C."/>
            <person name="Albuquerque L."/>
            <person name="Franca L."/>
            <person name="Froufe H.J.C."/>
            <person name="Barroso C."/>
            <person name="Egas C."/>
            <person name="Da Costa M."/>
            <person name="Margesin R."/>
        </authorList>
    </citation>
    <scope>NUCLEOTIDE SEQUENCE [LARGE SCALE GENOMIC DNA]</scope>
    <source>
        <strain evidence="12 13">AM20-91</strain>
    </source>
</reference>
<evidence type="ECO:0000256" key="3">
    <source>
        <dbReference type="ARBA" id="ARBA00012438"/>
    </source>
</evidence>
<dbReference type="SUPFAM" id="SSF55874">
    <property type="entry name" value="ATPase domain of HSP90 chaperone/DNA topoisomerase II/histidine kinase"/>
    <property type="match status" value="1"/>
</dbReference>
<sequence length="472" mass="51083">MSEHERAPRRRSLYRSLLLYLSVPLTVLAILAALVTYEMARYYSNRAHDSALIEQVDAVAKLMDHSPETFSTFSPQALFLIQYDPDGFQYYAITSAHRGVIAANFQPPAASLPVQVGAPVKLSSIRTEHHLRLASRTFHPKVDSTDTVTVTVGEGYSDRRRWAQQILLITVPTLLLMVVGVLLVVRSGVDTGLRQLDPLIARLRRGDALSKPLLDANVPSEVAPLAGTIDNLVSDLREALAVQSRFIADAAHQLRTPLAGLSLHAERALDDPRPEVLEDALGHVSRLTHRTSRIAEQLLSLARAQSVQTRLPERVDLAEVVPLLVGERVPDALRAGIDLGYEAPSQQSLHAAIDVPALQEALDNLIDNALHHAGRGHNTTVSLSQRDGAIELAVEDDGTGVPDETLARLGERFFQVAGSNARGSGLGLAIVEEVLSRYGGQVRYVRGASGGLRVELLLPIADAPGKADETAG</sequence>
<dbReference type="InterPro" id="IPR050428">
    <property type="entry name" value="TCS_sensor_his_kinase"/>
</dbReference>
<dbReference type="Pfam" id="PF02518">
    <property type="entry name" value="HATPase_c"/>
    <property type="match status" value="1"/>
</dbReference>
<dbReference type="Proteomes" id="UP000236220">
    <property type="component" value="Unassembled WGS sequence"/>
</dbReference>
<dbReference type="InterPro" id="IPR003594">
    <property type="entry name" value="HATPase_dom"/>
</dbReference>
<dbReference type="SMART" id="SM00388">
    <property type="entry name" value="HisKA"/>
    <property type="match status" value="1"/>
</dbReference>
<evidence type="ECO:0000256" key="7">
    <source>
        <dbReference type="ARBA" id="ARBA00022777"/>
    </source>
</evidence>
<dbReference type="InterPro" id="IPR036097">
    <property type="entry name" value="HisK_dim/P_sf"/>
</dbReference>
<comment type="subcellular location">
    <subcellularLocation>
        <location evidence="2">Membrane</location>
    </subcellularLocation>
</comment>
<dbReference type="EMBL" id="NPZB01000001">
    <property type="protein sequence ID" value="PNS09088.1"/>
    <property type="molecule type" value="Genomic_DNA"/>
</dbReference>
<organism evidence="12 13">
    <name type="scientific">Solilutibacter silvestris</name>
    <dbReference type="NCBI Taxonomy" id="1645665"/>
    <lineage>
        <taxon>Bacteria</taxon>
        <taxon>Pseudomonadati</taxon>
        <taxon>Pseudomonadota</taxon>
        <taxon>Gammaproteobacteria</taxon>
        <taxon>Lysobacterales</taxon>
        <taxon>Lysobacteraceae</taxon>
        <taxon>Solilutibacter</taxon>
    </lineage>
</organism>
<comment type="catalytic activity">
    <reaction evidence="1">
        <text>ATP + protein L-histidine = ADP + protein N-phospho-L-histidine.</text>
        <dbReference type="EC" id="2.7.13.3"/>
    </reaction>
</comment>
<dbReference type="GO" id="GO:0000155">
    <property type="term" value="F:phosphorelay sensor kinase activity"/>
    <property type="evidence" value="ECO:0007669"/>
    <property type="project" value="InterPro"/>
</dbReference>
<dbReference type="PRINTS" id="PR00344">
    <property type="entry name" value="BCTRLSENSOR"/>
</dbReference>
<dbReference type="PROSITE" id="PS50109">
    <property type="entry name" value="HIS_KIN"/>
    <property type="match status" value="1"/>
</dbReference>
<proteinExistence type="predicted"/>
<evidence type="ECO:0000256" key="5">
    <source>
        <dbReference type="ARBA" id="ARBA00022679"/>
    </source>
</evidence>
<evidence type="ECO:0000313" key="12">
    <source>
        <dbReference type="EMBL" id="PNS09088.1"/>
    </source>
</evidence>
<dbReference type="InterPro" id="IPR003661">
    <property type="entry name" value="HisK_dim/P_dom"/>
</dbReference>
<evidence type="ECO:0000256" key="9">
    <source>
        <dbReference type="ARBA" id="ARBA00023136"/>
    </source>
</evidence>
<dbReference type="RefSeq" id="WP_103074183.1">
    <property type="nucleotide sequence ID" value="NZ_NPZB01000001.1"/>
</dbReference>
<dbReference type="CDD" id="cd00082">
    <property type="entry name" value="HisKA"/>
    <property type="match status" value="1"/>
</dbReference>
<evidence type="ECO:0000256" key="10">
    <source>
        <dbReference type="SAM" id="Phobius"/>
    </source>
</evidence>
<feature type="domain" description="Histidine kinase" evidence="11">
    <location>
        <begin position="249"/>
        <end position="462"/>
    </location>
</feature>
<keyword evidence="9 10" id="KW-0472">Membrane</keyword>
<evidence type="ECO:0000256" key="1">
    <source>
        <dbReference type="ARBA" id="ARBA00000085"/>
    </source>
</evidence>
<keyword evidence="4" id="KW-0597">Phosphoprotein</keyword>
<dbReference type="SMART" id="SM00387">
    <property type="entry name" value="HATPase_c"/>
    <property type="match status" value="1"/>
</dbReference>
<evidence type="ECO:0000313" key="13">
    <source>
        <dbReference type="Proteomes" id="UP000236220"/>
    </source>
</evidence>
<protein>
    <recommendedName>
        <fullName evidence="3">histidine kinase</fullName>
        <ecNumber evidence="3">2.7.13.3</ecNumber>
    </recommendedName>
</protein>
<dbReference type="InterPro" id="IPR036890">
    <property type="entry name" value="HATPase_C_sf"/>
</dbReference>
<dbReference type="Pfam" id="PF00512">
    <property type="entry name" value="HisKA"/>
    <property type="match status" value="1"/>
</dbReference>
<dbReference type="Pfam" id="PF08521">
    <property type="entry name" value="2CSK_N"/>
    <property type="match status" value="1"/>
</dbReference>
<dbReference type="GO" id="GO:0005886">
    <property type="term" value="C:plasma membrane"/>
    <property type="evidence" value="ECO:0007669"/>
    <property type="project" value="TreeGrafter"/>
</dbReference>
<keyword evidence="5" id="KW-0808">Transferase</keyword>
<feature type="transmembrane region" description="Helical" evidence="10">
    <location>
        <begin position="17"/>
        <end position="37"/>
    </location>
</feature>
<keyword evidence="7 12" id="KW-0418">Kinase</keyword>
<keyword evidence="13" id="KW-1185">Reference proteome</keyword>
<evidence type="ECO:0000256" key="2">
    <source>
        <dbReference type="ARBA" id="ARBA00004370"/>
    </source>
</evidence>
<dbReference type="CDD" id="cd00075">
    <property type="entry name" value="HATPase"/>
    <property type="match status" value="1"/>
</dbReference>
<evidence type="ECO:0000256" key="4">
    <source>
        <dbReference type="ARBA" id="ARBA00022553"/>
    </source>
</evidence>
<dbReference type="InterPro" id="IPR004358">
    <property type="entry name" value="Sig_transdc_His_kin-like_C"/>
</dbReference>
<feature type="transmembrane region" description="Helical" evidence="10">
    <location>
        <begin position="166"/>
        <end position="185"/>
    </location>
</feature>
<keyword evidence="8 10" id="KW-1133">Transmembrane helix</keyword>
<dbReference type="InterPro" id="IPR005467">
    <property type="entry name" value="His_kinase_dom"/>
</dbReference>
<dbReference type="EC" id="2.7.13.3" evidence="3"/>
<dbReference type="OrthoDB" id="9804645at2"/>
<keyword evidence="6 10" id="KW-0812">Transmembrane</keyword>
<accession>A0A2K1Q208</accession>
<dbReference type="PANTHER" id="PTHR45436">
    <property type="entry name" value="SENSOR HISTIDINE KINASE YKOH"/>
    <property type="match status" value="1"/>
</dbReference>
<evidence type="ECO:0000256" key="8">
    <source>
        <dbReference type="ARBA" id="ARBA00022989"/>
    </source>
</evidence>
<name>A0A2K1Q208_9GAMM</name>
<comment type="caution">
    <text evidence="12">The sequence shown here is derived from an EMBL/GenBank/DDBJ whole genome shotgun (WGS) entry which is preliminary data.</text>
</comment>
<dbReference type="AlphaFoldDB" id="A0A2K1Q208"/>
<dbReference type="SUPFAM" id="SSF47384">
    <property type="entry name" value="Homodimeric domain of signal transducing histidine kinase"/>
    <property type="match status" value="1"/>
</dbReference>
<dbReference type="Gene3D" id="3.30.565.10">
    <property type="entry name" value="Histidine kinase-like ATPase, C-terminal domain"/>
    <property type="match status" value="1"/>
</dbReference>
<dbReference type="InterPro" id="IPR013727">
    <property type="entry name" value="2CSK_N"/>
</dbReference>
<evidence type="ECO:0000259" key="11">
    <source>
        <dbReference type="PROSITE" id="PS50109"/>
    </source>
</evidence>
<evidence type="ECO:0000256" key="6">
    <source>
        <dbReference type="ARBA" id="ARBA00022692"/>
    </source>
</evidence>
<gene>
    <name evidence="12" type="ORF">Lysil_0717</name>
</gene>
<dbReference type="Gene3D" id="1.10.287.130">
    <property type="match status" value="1"/>
</dbReference>
<dbReference type="PANTHER" id="PTHR45436:SF1">
    <property type="entry name" value="SENSOR PROTEIN QSEC"/>
    <property type="match status" value="1"/>
</dbReference>